<feature type="transmembrane region" description="Helical" evidence="7">
    <location>
        <begin position="274"/>
        <end position="298"/>
    </location>
</feature>
<dbReference type="STRING" id="366616.CG51_09810"/>
<feature type="compositionally biased region" description="Basic residues" evidence="6">
    <location>
        <begin position="1"/>
        <end position="11"/>
    </location>
</feature>
<dbReference type="InterPro" id="IPR017039">
    <property type="entry name" value="Virul_fac_BrkB"/>
</dbReference>
<comment type="caution">
    <text evidence="9">The sequence shown here is derived from an EMBL/GenBank/DDBJ whole genome shotgun (WGS) entry which is preliminary data.</text>
</comment>
<evidence type="ECO:0000256" key="2">
    <source>
        <dbReference type="ARBA" id="ARBA00022475"/>
    </source>
</evidence>
<gene>
    <name evidence="9" type="ORF">CDV52_04585</name>
    <name evidence="8" type="ORF">CDV53_09935</name>
</gene>
<dbReference type="AlphaFoldDB" id="A0A225CS77"/>
<dbReference type="GO" id="GO:0005886">
    <property type="term" value="C:plasma membrane"/>
    <property type="evidence" value="ECO:0007669"/>
    <property type="project" value="UniProtKB-SubCell"/>
</dbReference>
<evidence type="ECO:0000256" key="1">
    <source>
        <dbReference type="ARBA" id="ARBA00004651"/>
    </source>
</evidence>
<dbReference type="EMBL" id="NIPX01000003">
    <property type="protein sequence ID" value="OWJ85635.1"/>
    <property type="molecule type" value="Genomic_DNA"/>
</dbReference>
<reference evidence="10 11" key="1">
    <citation type="submission" date="2016-11" db="EMBL/GenBank/DDBJ databases">
        <title>Comparison of Traditional DNA-DNA Hybridization with In Silico Genomic Analysis.</title>
        <authorList>
            <person name="Nicholson A.C."/>
            <person name="Sammons S."/>
            <person name="Humrighouse B.W."/>
            <person name="Graziano J."/>
            <person name="Lasker B."/>
            <person name="Whitney A.M."/>
            <person name="Mcquiston J.R."/>
        </authorList>
    </citation>
    <scope>NUCLEOTIDE SEQUENCE [LARGE SCALE GENOMIC DNA]</scope>
    <source>
        <strain evidence="8 11">H1892</strain>
        <strain evidence="9 10">H2381</strain>
    </source>
</reference>
<organism evidence="9 10">
    <name type="scientific">Haematobacter missouriensis</name>
    <dbReference type="NCBI Taxonomy" id="366616"/>
    <lineage>
        <taxon>Bacteria</taxon>
        <taxon>Pseudomonadati</taxon>
        <taxon>Pseudomonadota</taxon>
        <taxon>Alphaproteobacteria</taxon>
        <taxon>Rhodobacterales</taxon>
        <taxon>Paracoccaceae</taxon>
        <taxon>Haematobacter</taxon>
    </lineage>
</organism>
<accession>A0A225CS77</accession>
<name>A0A225CS77_9RHOB</name>
<proteinExistence type="predicted"/>
<keyword evidence="2" id="KW-1003">Cell membrane</keyword>
<evidence type="ECO:0000256" key="4">
    <source>
        <dbReference type="ARBA" id="ARBA00022989"/>
    </source>
</evidence>
<sequence>MITLSRRKGKVPFRSWQDGPRMPRLHEGDHRLSNSPPKRQSFVMAMLDTIDRANLSLAAGGVAFFTVFAMFPAVSALISVWGSWQDPYVIQEQLEYFREIVPPAAFEIIRSQVTSLVETNSGTLGWATLISFAVALWSAMAAIDAMVRGLNAIYRKPNPHSVIAYLVSILLTLTFTATALVALTVAVVLPILLTFFHIPLLENIAFNLAHVLASTGIVLGGIWLLYRIGPNWRGSKPGNLLPGTLLAVVLWAIASLGFTYFLTNFGRYNEIYGSIAAVMILLMWLYLSAYSVLLGAALNAEVRRRRLSSAKEHAAQLHLETRGADVQ</sequence>
<dbReference type="Proteomes" id="UP000196640">
    <property type="component" value="Unassembled WGS sequence"/>
</dbReference>
<feature type="transmembrane region" description="Helical" evidence="7">
    <location>
        <begin position="163"/>
        <end position="192"/>
    </location>
</feature>
<evidence type="ECO:0000313" key="9">
    <source>
        <dbReference type="EMBL" id="OWJ85635.1"/>
    </source>
</evidence>
<evidence type="ECO:0000313" key="8">
    <source>
        <dbReference type="EMBL" id="OWJ75606.1"/>
    </source>
</evidence>
<dbReference type="EMBL" id="NIPV01000035">
    <property type="protein sequence ID" value="OWJ75606.1"/>
    <property type="molecule type" value="Genomic_DNA"/>
</dbReference>
<keyword evidence="5 7" id="KW-0472">Membrane</keyword>
<comment type="subcellular location">
    <subcellularLocation>
        <location evidence="1">Cell membrane</location>
        <topology evidence="1">Multi-pass membrane protein</topology>
    </subcellularLocation>
</comment>
<keyword evidence="11" id="KW-1185">Reference proteome</keyword>
<keyword evidence="3 7" id="KW-0812">Transmembrane</keyword>
<evidence type="ECO:0000256" key="7">
    <source>
        <dbReference type="SAM" id="Phobius"/>
    </source>
</evidence>
<evidence type="ECO:0000256" key="5">
    <source>
        <dbReference type="ARBA" id="ARBA00023136"/>
    </source>
</evidence>
<feature type="transmembrane region" description="Helical" evidence="7">
    <location>
        <begin position="238"/>
        <end position="262"/>
    </location>
</feature>
<dbReference type="PANTHER" id="PTHR30213:SF0">
    <property type="entry name" value="UPF0761 MEMBRANE PROTEIN YIHY"/>
    <property type="match status" value="1"/>
</dbReference>
<feature type="transmembrane region" description="Helical" evidence="7">
    <location>
        <begin position="55"/>
        <end position="78"/>
    </location>
</feature>
<dbReference type="Pfam" id="PF03631">
    <property type="entry name" value="Virul_fac_BrkB"/>
    <property type="match status" value="1"/>
</dbReference>
<dbReference type="Proteomes" id="UP000214673">
    <property type="component" value="Unassembled WGS sequence"/>
</dbReference>
<feature type="transmembrane region" description="Helical" evidence="7">
    <location>
        <begin position="204"/>
        <end position="226"/>
    </location>
</feature>
<evidence type="ECO:0000313" key="10">
    <source>
        <dbReference type="Proteomes" id="UP000196640"/>
    </source>
</evidence>
<evidence type="ECO:0000256" key="3">
    <source>
        <dbReference type="ARBA" id="ARBA00022692"/>
    </source>
</evidence>
<dbReference type="PANTHER" id="PTHR30213">
    <property type="entry name" value="INNER MEMBRANE PROTEIN YHJD"/>
    <property type="match status" value="1"/>
</dbReference>
<evidence type="ECO:0000256" key="6">
    <source>
        <dbReference type="SAM" id="MobiDB-lite"/>
    </source>
</evidence>
<dbReference type="OrthoDB" id="9781030at2"/>
<feature type="transmembrane region" description="Helical" evidence="7">
    <location>
        <begin position="124"/>
        <end position="143"/>
    </location>
</feature>
<keyword evidence="4 7" id="KW-1133">Transmembrane helix</keyword>
<feature type="region of interest" description="Disordered" evidence="6">
    <location>
        <begin position="1"/>
        <end position="36"/>
    </location>
</feature>
<dbReference type="PIRSF" id="PIRSF035875">
    <property type="entry name" value="RNase_BN"/>
    <property type="match status" value="1"/>
</dbReference>
<dbReference type="NCBIfam" id="TIGR00765">
    <property type="entry name" value="yihY_not_rbn"/>
    <property type="match status" value="1"/>
</dbReference>
<evidence type="ECO:0000313" key="11">
    <source>
        <dbReference type="Proteomes" id="UP000214673"/>
    </source>
</evidence>
<protein>
    <submittedName>
        <fullName evidence="9">Ribonuclease BN</fullName>
    </submittedName>
</protein>